<comment type="caution">
    <text evidence="1">The sequence shown here is derived from an EMBL/GenBank/DDBJ whole genome shotgun (WGS) entry which is preliminary data.</text>
</comment>
<sequence length="152" mass="17137">MKDYQSPDLIKEITWELVTSQMTKGLEGTNVRQDGTPAGYPNLSMACPWRGPGCLRGEVAKMENSITRINNDWLEKARLNLGGFIVDSSTPRADTNRKHKNLLGVHLPFKSLAWVPELSTRPPVHCTFVRLRFGMTARKKKEPRSKIVYAVA</sequence>
<dbReference type="Proteomes" id="UP001359485">
    <property type="component" value="Unassembled WGS sequence"/>
</dbReference>
<gene>
    <name evidence="1" type="ORF">RUM44_010067</name>
</gene>
<protein>
    <submittedName>
        <fullName evidence="1">Uncharacterized protein</fullName>
    </submittedName>
</protein>
<dbReference type="EMBL" id="JAWJWF010000045">
    <property type="protein sequence ID" value="KAK6627589.1"/>
    <property type="molecule type" value="Genomic_DNA"/>
</dbReference>
<evidence type="ECO:0000313" key="2">
    <source>
        <dbReference type="Proteomes" id="UP001359485"/>
    </source>
</evidence>
<name>A0ABR1AUG8_POLSC</name>
<keyword evidence="2" id="KW-1185">Reference proteome</keyword>
<organism evidence="1 2">
    <name type="scientific">Polyplax serrata</name>
    <name type="common">Common mouse louse</name>
    <dbReference type="NCBI Taxonomy" id="468196"/>
    <lineage>
        <taxon>Eukaryota</taxon>
        <taxon>Metazoa</taxon>
        <taxon>Ecdysozoa</taxon>
        <taxon>Arthropoda</taxon>
        <taxon>Hexapoda</taxon>
        <taxon>Insecta</taxon>
        <taxon>Pterygota</taxon>
        <taxon>Neoptera</taxon>
        <taxon>Paraneoptera</taxon>
        <taxon>Psocodea</taxon>
        <taxon>Troctomorpha</taxon>
        <taxon>Phthiraptera</taxon>
        <taxon>Anoplura</taxon>
        <taxon>Polyplacidae</taxon>
        <taxon>Polyplax</taxon>
    </lineage>
</organism>
<proteinExistence type="predicted"/>
<accession>A0ABR1AUG8</accession>
<reference evidence="1 2" key="1">
    <citation type="submission" date="2023-09" db="EMBL/GenBank/DDBJ databases">
        <title>Genomes of two closely related lineages of the louse Polyplax serrata with different host specificities.</title>
        <authorList>
            <person name="Martinu J."/>
            <person name="Tarabai H."/>
            <person name="Stefka J."/>
            <person name="Hypsa V."/>
        </authorList>
    </citation>
    <scope>NUCLEOTIDE SEQUENCE [LARGE SCALE GENOMIC DNA]</scope>
    <source>
        <strain evidence="1">98ZLc_SE</strain>
    </source>
</reference>
<evidence type="ECO:0000313" key="1">
    <source>
        <dbReference type="EMBL" id="KAK6627589.1"/>
    </source>
</evidence>